<accession>A0A420EYU3</accession>
<protein>
    <recommendedName>
        <fullName evidence="8">Thioredoxin domain-containing protein</fullName>
    </recommendedName>
</protein>
<dbReference type="RefSeq" id="WP_120329893.1">
    <property type="nucleotide sequence ID" value="NZ_CP108084.1"/>
</dbReference>
<evidence type="ECO:0000256" key="1">
    <source>
        <dbReference type="SAM" id="Coils"/>
    </source>
</evidence>
<sequence>MSMPDADGHGPSEGLPDLPPEWGRVVIPDDASALAQEAAQVRRELREAARRAARARLSALKLPLLVLLVAIVTTLAGLAAVTWPRPPRSADRSTPAPEPPPAALTGRPLPALDLVDAGQSPVPLRGLAPAMIILVDACACVAEVTQAAAAAPPEVNVVTVTGERSVPTAPTRGPGVRTLADPAGGLRSFLHLPPHPDQAVAVLVDRAGVVVRVLPDLGPAETYRADLARLAA</sequence>
<feature type="region of interest" description="Disordered" evidence="2">
    <location>
        <begin position="84"/>
        <end position="108"/>
    </location>
</feature>
<evidence type="ECO:0000256" key="3">
    <source>
        <dbReference type="SAM" id="Phobius"/>
    </source>
</evidence>
<keyword evidence="1" id="KW-0175">Coiled coil</keyword>
<dbReference type="EMBL" id="CP108084">
    <property type="protein sequence ID" value="WUP49161.1"/>
    <property type="molecule type" value="Genomic_DNA"/>
</dbReference>
<feature type="transmembrane region" description="Helical" evidence="3">
    <location>
        <begin position="60"/>
        <end position="83"/>
    </location>
</feature>
<feature type="region of interest" description="Disordered" evidence="2">
    <location>
        <begin position="1"/>
        <end position="22"/>
    </location>
</feature>
<keyword evidence="3" id="KW-0472">Membrane</keyword>
<feature type="compositionally biased region" description="Basic and acidic residues" evidence="2">
    <location>
        <begin position="1"/>
        <end position="10"/>
    </location>
</feature>
<name>A0A420EYU3_9ACTN</name>
<dbReference type="Proteomes" id="UP000285744">
    <property type="component" value="Unassembled WGS sequence"/>
</dbReference>
<gene>
    <name evidence="4" type="ORF">D7I43_19100</name>
    <name evidence="5" type="ORF">OG994_26995</name>
</gene>
<keyword evidence="7" id="KW-1185">Reference proteome</keyword>
<evidence type="ECO:0000313" key="5">
    <source>
        <dbReference type="EMBL" id="WUP49161.1"/>
    </source>
</evidence>
<evidence type="ECO:0000313" key="7">
    <source>
        <dbReference type="Proteomes" id="UP001432190"/>
    </source>
</evidence>
<dbReference type="OrthoDB" id="3375511at2"/>
<keyword evidence="3" id="KW-0812">Transmembrane</keyword>
<evidence type="ECO:0008006" key="8">
    <source>
        <dbReference type="Google" id="ProtNLM"/>
    </source>
</evidence>
<evidence type="ECO:0000313" key="6">
    <source>
        <dbReference type="Proteomes" id="UP000285744"/>
    </source>
</evidence>
<dbReference type="EMBL" id="RAQQ01000013">
    <property type="protein sequence ID" value="RKF25889.1"/>
    <property type="molecule type" value="Genomic_DNA"/>
</dbReference>
<reference evidence="4 6" key="1">
    <citation type="journal article" date="2018" name="Int. J. Syst. Evol. Microbiol.">
        <title>Micromonospora globbae sp. nov., an endophytic actinomycete isolated from roots of Globba winitii C. H. Wright.</title>
        <authorList>
            <person name="Kuncharoen N."/>
            <person name="Pittayakhajonwut P."/>
            <person name="Tanasupawat S."/>
        </authorList>
    </citation>
    <scope>NUCLEOTIDE SEQUENCE [LARGE SCALE GENOMIC DNA]</scope>
    <source>
        <strain evidence="4 6">WPS1-2</strain>
    </source>
</reference>
<reference evidence="5" key="2">
    <citation type="submission" date="2022-10" db="EMBL/GenBank/DDBJ databases">
        <title>The complete genomes of actinobacterial strains from the NBC collection.</title>
        <authorList>
            <person name="Joergensen T.S."/>
            <person name="Alvarez Arevalo M."/>
            <person name="Sterndorff E.B."/>
            <person name="Faurdal D."/>
            <person name="Vuksanovic O."/>
            <person name="Mourched A.-S."/>
            <person name="Charusanti P."/>
            <person name="Shaw S."/>
            <person name="Blin K."/>
            <person name="Weber T."/>
        </authorList>
    </citation>
    <scope>NUCLEOTIDE SEQUENCE</scope>
    <source>
        <strain evidence="5">NBC_00256</strain>
    </source>
</reference>
<evidence type="ECO:0000256" key="2">
    <source>
        <dbReference type="SAM" id="MobiDB-lite"/>
    </source>
</evidence>
<keyword evidence="3" id="KW-1133">Transmembrane helix</keyword>
<dbReference type="Proteomes" id="UP001432190">
    <property type="component" value="Chromosome"/>
</dbReference>
<feature type="coiled-coil region" evidence="1">
    <location>
        <begin position="31"/>
        <end position="58"/>
    </location>
</feature>
<evidence type="ECO:0000313" key="4">
    <source>
        <dbReference type="EMBL" id="RKF25889.1"/>
    </source>
</evidence>
<dbReference type="AlphaFoldDB" id="A0A420EYU3"/>
<organism evidence="4 6">
    <name type="scientific">Micromonospora globbae</name>
    <dbReference type="NCBI Taxonomy" id="1894969"/>
    <lineage>
        <taxon>Bacteria</taxon>
        <taxon>Bacillati</taxon>
        <taxon>Actinomycetota</taxon>
        <taxon>Actinomycetes</taxon>
        <taxon>Micromonosporales</taxon>
        <taxon>Micromonosporaceae</taxon>
        <taxon>Micromonospora</taxon>
    </lineage>
</organism>
<proteinExistence type="predicted"/>